<dbReference type="EMBL" id="CM023474">
    <property type="protein sequence ID" value="KAH7950287.1"/>
    <property type="molecule type" value="Genomic_DNA"/>
</dbReference>
<name>A0ACB8CTF9_DERSI</name>
<comment type="caution">
    <text evidence="1">The sequence shown here is derived from an EMBL/GenBank/DDBJ whole genome shotgun (WGS) entry which is preliminary data.</text>
</comment>
<proteinExistence type="predicted"/>
<evidence type="ECO:0000313" key="1">
    <source>
        <dbReference type="EMBL" id="KAH7950287.1"/>
    </source>
</evidence>
<evidence type="ECO:0000313" key="2">
    <source>
        <dbReference type="Proteomes" id="UP000821865"/>
    </source>
</evidence>
<organism evidence="1 2">
    <name type="scientific">Dermacentor silvarum</name>
    <name type="common">Tick</name>
    <dbReference type="NCBI Taxonomy" id="543639"/>
    <lineage>
        <taxon>Eukaryota</taxon>
        <taxon>Metazoa</taxon>
        <taxon>Ecdysozoa</taxon>
        <taxon>Arthropoda</taxon>
        <taxon>Chelicerata</taxon>
        <taxon>Arachnida</taxon>
        <taxon>Acari</taxon>
        <taxon>Parasitiformes</taxon>
        <taxon>Ixodida</taxon>
        <taxon>Ixodoidea</taxon>
        <taxon>Ixodidae</taxon>
        <taxon>Rhipicephalinae</taxon>
        <taxon>Dermacentor</taxon>
    </lineage>
</organism>
<gene>
    <name evidence="1" type="ORF">HPB49_021818</name>
</gene>
<reference evidence="1" key="1">
    <citation type="submission" date="2020-05" db="EMBL/GenBank/DDBJ databases">
        <title>Large-scale comparative analyses of tick genomes elucidate their genetic diversity and vector capacities.</title>
        <authorList>
            <person name="Jia N."/>
            <person name="Wang J."/>
            <person name="Shi W."/>
            <person name="Du L."/>
            <person name="Sun Y."/>
            <person name="Zhan W."/>
            <person name="Jiang J."/>
            <person name="Wang Q."/>
            <person name="Zhang B."/>
            <person name="Ji P."/>
            <person name="Sakyi L.B."/>
            <person name="Cui X."/>
            <person name="Yuan T."/>
            <person name="Jiang B."/>
            <person name="Yang W."/>
            <person name="Lam T.T.-Y."/>
            <person name="Chang Q."/>
            <person name="Ding S."/>
            <person name="Wang X."/>
            <person name="Zhu J."/>
            <person name="Ruan X."/>
            <person name="Zhao L."/>
            <person name="Wei J."/>
            <person name="Que T."/>
            <person name="Du C."/>
            <person name="Cheng J."/>
            <person name="Dai P."/>
            <person name="Han X."/>
            <person name="Huang E."/>
            <person name="Gao Y."/>
            <person name="Liu J."/>
            <person name="Shao H."/>
            <person name="Ye R."/>
            <person name="Li L."/>
            <person name="Wei W."/>
            <person name="Wang X."/>
            <person name="Wang C."/>
            <person name="Yang T."/>
            <person name="Huo Q."/>
            <person name="Li W."/>
            <person name="Guo W."/>
            <person name="Chen H."/>
            <person name="Zhou L."/>
            <person name="Ni X."/>
            <person name="Tian J."/>
            <person name="Zhou Y."/>
            <person name="Sheng Y."/>
            <person name="Liu T."/>
            <person name="Pan Y."/>
            <person name="Xia L."/>
            <person name="Li J."/>
            <person name="Zhao F."/>
            <person name="Cao W."/>
        </authorList>
    </citation>
    <scope>NUCLEOTIDE SEQUENCE</scope>
    <source>
        <strain evidence="1">Dsil-2018</strain>
    </source>
</reference>
<dbReference type="Proteomes" id="UP000821865">
    <property type="component" value="Chromosome 5"/>
</dbReference>
<accession>A0ACB8CTF9</accession>
<sequence>MSKASKASQVEHLVDTRHAADRGNTEPNALNLQCTKEAGVRCKLLAHRRELNKVLLGAGLEVREDRRGLSRGDVLIAVVQSSTCGSGEDSRKAKALDLVERLLGQHHCITAMEFNHNVMLRLSLLPAVKCHRSLKSVTVCGIFITPAEAAFMFEVINSLSELQNLVFNVDNFENKTGEKVGFFGTSYLLGKDYLTTLDVADVMMPDIEASRLIQVLIQSKSITDLAVGECVFNHRDEDSNALFPRYLAQEKCMLRKLKLKSDIFSGSWSLLVELIDAFCKMKVLEELIADIVVEDASFVYTVALFAEVITQSATLRSLRLPTTHCQCEAAIWFPSVLRPHPEAAQCMKPWLAALPMPNSPLKKLGIDLRGFGEAECHDFFHAIADNNSLVSVVVHSLPIIDGLDRVCATIRNRGLKDRVVIKGHYTHLTTKQLQECPQISSASIGHSYVMRNEYFRTQLVISAFGVVAGCAHVTSLQVDCYNFDRNDFSALAACIRGPSALIDVDIDLSDVRDYLTPQEQRDVQSELVSALAANLNLVRVCVRGAQLSDYDFAVLADGANKSISITDFTATPGCTSTSMPDAMDRTEPKCRFFMIESFTGASDANDIALADILHATRRNASAVSAAAQFVLGEQDTLEGADAVELMHGHPRLLEMVIEGADVTKAEAQKMISSALLRVRHCSLDEFMAMAGVVKDRVACLRHPDARRQLADIDHDSWLHIRSYLKIADVLHI</sequence>
<protein>
    <submittedName>
        <fullName evidence="1">Uncharacterized protein</fullName>
    </submittedName>
</protein>
<keyword evidence="2" id="KW-1185">Reference proteome</keyword>